<dbReference type="AlphaFoldDB" id="J8TIJ4"/>
<evidence type="ECO:0000313" key="2">
    <source>
        <dbReference type="Proteomes" id="UP000002748"/>
    </source>
</evidence>
<organism evidence="1 2">
    <name type="scientific">Trichosporon asahii var. asahii (strain ATCC 90039 / CBS 2479 / JCM 2466 / KCTC 7840 / NBRC 103889/ NCYC 2677 / UAMH 7654)</name>
    <name type="common">Yeast</name>
    <dbReference type="NCBI Taxonomy" id="1186058"/>
    <lineage>
        <taxon>Eukaryota</taxon>
        <taxon>Fungi</taxon>
        <taxon>Dikarya</taxon>
        <taxon>Basidiomycota</taxon>
        <taxon>Agaricomycotina</taxon>
        <taxon>Tremellomycetes</taxon>
        <taxon>Trichosporonales</taxon>
        <taxon>Trichosporonaceae</taxon>
        <taxon>Trichosporon</taxon>
    </lineage>
</organism>
<dbReference type="VEuPathDB" id="FungiDB:A1Q1_00053"/>
<proteinExistence type="predicted"/>
<dbReference type="GeneID" id="25983567"/>
<name>J8TIJ4_TRIAS</name>
<gene>
    <name evidence="1" type="ORF">A1Q1_00053</name>
</gene>
<dbReference type="HOGENOM" id="CLU_1455380_0_0_1"/>
<sequence>MPGEPRCVCTAERLQEQGGRRKEARIQRGWDATNGACAIICLAGTEWLRELREERASARSSVSSLDARGRDVLRDSCDPLARYSLGFGLDVLGARPGAHANHASVACGFTGSLRQLCSCQTPPAGDSGCNHEGIAGQHGYHSDMARRRTGYGKWTRAVRAELMACQPGQVGRTGTGAAGVMGWEGG</sequence>
<reference evidence="1 2" key="1">
    <citation type="journal article" date="2012" name="Eukaryot. Cell">
        <title>Draft genome sequence of CBS 2479, the standard type strain of Trichosporon asahii.</title>
        <authorList>
            <person name="Yang R.Y."/>
            <person name="Li H.T."/>
            <person name="Zhu H."/>
            <person name="Zhou G.P."/>
            <person name="Wang M."/>
            <person name="Wang L."/>
        </authorList>
    </citation>
    <scope>NUCLEOTIDE SEQUENCE [LARGE SCALE GENOMIC DNA]</scope>
    <source>
        <strain evidence="2">ATCC 90039 / CBS 2479 / JCM 2466 / KCTC 7840 / NCYC 2677 / UAMH 7654</strain>
    </source>
</reference>
<dbReference type="EMBL" id="ALBS01000009">
    <property type="protein sequence ID" value="EJT53046.1"/>
    <property type="molecule type" value="Genomic_DNA"/>
</dbReference>
<comment type="caution">
    <text evidence="1">The sequence shown here is derived from an EMBL/GenBank/DDBJ whole genome shotgun (WGS) entry which is preliminary data.</text>
</comment>
<dbReference type="KEGG" id="tasa:A1Q1_00053"/>
<dbReference type="Proteomes" id="UP000002748">
    <property type="component" value="Unassembled WGS sequence"/>
</dbReference>
<evidence type="ECO:0000313" key="1">
    <source>
        <dbReference type="EMBL" id="EJT53046.1"/>
    </source>
</evidence>
<accession>J8TIJ4</accession>
<protein>
    <submittedName>
        <fullName evidence="1">Uncharacterized protein</fullName>
    </submittedName>
</protein>
<dbReference type="RefSeq" id="XP_014184369.1">
    <property type="nucleotide sequence ID" value="XM_014328894.1"/>
</dbReference>